<dbReference type="Gene3D" id="3.40.1080.10">
    <property type="entry name" value="Glutaconate Coenzyme A-transferase"/>
    <property type="match status" value="2"/>
</dbReference>
<dbReference type="EMBL" id="OKRB01000130">
    <property type="protein sequence ID" value="SPE28837.1"/>
    <property type="molecule type" value="Genomic_DNA"/>
</dbReference>
<dbReference type="PANTHER" id="PTHR43293">
    <property type="entry name" value="ACETATE COA-TRANSFERASE YDIF"/>
    <property type="match status" value="1"/>
</dbReference>
<dbReference type="OrthoDB" id="9805230at2"/>
<accession>A0A2N9M043</accession>
<proteinExistence type="predicted"/>
<dbReference type="InterPro" id="IPR004165">
    <property type="entry name" value="CoA_trans_fam_I"/>
</dbReference>
<reference evidence="2" key="1">
    <citation type="submission" date="2018-02" db="EMBL/GenBank/DDBJ databases">
        <authorList>
            <person name="Hausmann B."/>
        </authorList>
    </citation>
    <scope>NUCLEOTIDE SEQUENCE [LARGE SCALE GENOMIC DNA]</scope>
    <source>
        <strain evidence="2">Peat soil MAG SbA5</strain>
    </source>
</reference>
<evidence type="ECO:0000313" key="1">
    <source>
        <dbReference type="EMBL" id="SPE28837.1"/>
    </source>
</evidence>
<organism evidence="1 2">
    <name type="scientific">Candidatus Sulfuritelmatomonas gaucii</name>
    <dbReference type="NCBI Taxonomy" id="2043161"/>
    <lineage>
        <taxon>Bacteria</taxon>
        <taxon>Pseudomonadati</taxon>
        <taxon>Acidobacteriota</taxon>
        <taxon>Terriglobia</taxon>
        <taxon>Terriglobales</taxon>
        <taxon>Acidobacteriaceae</taxon>
        <taxon>Candidatus Sulfuritelmatomonas</taxon>
    </lineage>
</organism>
<dbReference type="Pfam" id="PF01144">
    <property type="entry name" value="CoA_trans"/>
    <property type="match status" value="1"/>
</dbReference>
<sequence length="682" mass="73951">MPANPLATAHETHPIVKISATRSPERNKVVTAAAAVRLIRDGDTVATGGFVGVAFPEAIAVAIEQQFLAPDREAGPASGRPCDLTLLYAAGQGDGKERGLNHFGHPGLVKRVVGGHWGLVPKLGALAVNNKIEAYNFPQGVISHLFRDIAAHRPGHLSKVGMGTYVDPRYGGGKINSRTTDDLVELITIHGEEYLFYKAFPVNVGIIRGTTADPEGNITMEREALTIEMLSIAMAAHNSGGIVIAQVERVAESGTLNSRQVKIPGILVDCVVVAEKPEYHWQTFATVYNPGFSAEIHTRMGAIPPMGLSARKVIARRSALELKTNSVVNLGIGMPEGVANVANEEKIIDLITLTAEPGVVGGVPAGGLDFGAAVNAQAIIDQPYQFDFYDGGGLDLAVLGLAEADREGSLNVSKFGPRLAGAGGFINISQNAKSLVFCGTFTAGNLDVGFADGKLQILKEGRTRKFVHEVEHRTFSGRYASLRGQPVLYVTERCVFRLTKEGPELIEVAPGIDIEKDILAHMDFQPIVNQPKLMDARLFLPKPMDLRSDLLDLPLESRLSYEPKQNLFFVNFEGFAVRSLEQIGRIDQAVRQHLKQASGKVYTIVNYDNFSISPELLGPYTDMVKKLMEDCYSGVTRYTTSGFARMKLGDALAERNVAPQIYENAEEASQHLLELEETQQTK</sequence>
<dbReference type="InterPro" id="IPR037171">
    <property type="entry name" value="NagB/RpiA_transferase-like"/>
</dbReference>
<dbReference type="Proteomes" id="UP000239735">
    <property type="component" value="Unassembled WGS sequence"/>
</dbReference>
<dbReference type="PANTHER" id="PTHR43293:SF1">
    <property type="entry name" value="ACETATE COA-TRANSFERASE YDIF"/>
    <property type="match status" value="1"/>
</dbReference>
<dbReference type="SUPFAM" id="SSF100950">
    <property type="entry name" value="NagB/RpiA/CoA transferase-like"/>
    <property type="match status" value="2"/>
</dbReference>
<dbReference type="AlphaFoldDB" id="A0A2N9M043"/>
<gene>
    <name evidence="1" type="ORF">SBA5_70012</name>
</gene>
<name>A0A2N9M043_9BACT</name>
<dbReference type="GO" id="GO:0008410">
    <property type="term" value="F:CoA-transferase activity"/>
    <property type="evidence" value="ECO:0007669"/>
    <property type="project" value="InterPro"/>
</dbReference>
<keyword evidence="1" id="KW-0808">Transferase</keyword>
<evidence type="ECO:0000313" key="2">
    <source>
        <dbReference type="Proteomes" id="UP000239735"/>
    </source>
</evidence>
<dbReference type="SMART" id="SM00882">
    <property type="entry name" value="CoA_trans"/>
    <property type="match status" value="1"/>
</dbReference>
<protein>
    <submittedName>
        <fullName evidence="1">Coenzyme A transferase</fullName>
    </submittedName>
</protein>